<name>A0ABP6KPG7_9ACTN</name>
<gene>
    <name evidence="1" type="ORF">GCM10017559_50930</name>
</gene>
<keyword evidence="2" id="KW-1185">Reference proteome</keyword>
<accession>A0ABP6KPG7</accession>
<dbReference type="RefSeq" id="WP_344899568.1">
    <property type="nucleotide sequence ID" value="NZ_BAAAWD010000014.1"/>
</dbReference>
<evidence type="ECO:0000313" key="1">
    <source>
        <dbReference type="EMBL" id="GAA3020359.1"/>
    </source>
</evidence>
<proteinExistence type="predicted"/>
<organism evidence="1 2">
    <name type="scientific">Streptosporangium longisporum</name>
    <dbReference type="NCBI Taxonomy" id="46187"/>
    <lineage>
        <taxon>Bacteria</taxon>
        <taxon>Bacillati</taxon>
        <taxon>Actinomycetota</taxon>
        <taxon>Actinomycetes</taxon>
        <taxon>Streptosporangiales</taxon>
        <taxon>Streptosporangiaceae</taxon>
        <taxon>Streptosporangium</taxon>
    </lineage>
</organism>
<evidence type="ECO:0000313" key="2">
    <source>
        <dbReference type="Proteomes" id="UP001499930"/>
    </source>
</evidence>
<protein>
    <submittedName>
        <fullName evidence="1">Uncharacterized protein</fullName>
    </submittedName>
</protein>
<dbReference type="EMBL" id="BAAAWD010000014">
    <property type="protein sequence ID" value="GAA3020359.1"/>
    <property type="molecule type" value="Genomic_DNA"/>
</dbReference>
<sequence length="71" mass="8148">MRCTQCDGTDLEPGFVEDGGEHSYGYARWIAGPLERGIFGGVKRFGKTRWDVEAFRCTRCFHLELFARTQD</sequence>
<dbReference type="Proteomes" id="UP001499930">
    <property type="component" value="Unassembled WGS sequence"/>
</dbReference>
<reference evidence="2" key="1">
    <citation type="journal article" date="2019" name="Int. J. Syst. Evol. Microbiol.">
        <title>The Global Catalogue of Microorganisms (GCM) 10K type strain sequencing project: providing services to taxonomists for standard genome sequencing and annotation.</title>
        <authorList>
            <consortium name="The Broad Institute Genomics Platform"/>
            <consortium name="The Broad Institute Genome Sequencing Center for Infectious Disease"/>
            <person name="Wu L."/>
            <person name="Ma J."/>
        </authorList>
    </citation>
    <scope>NUCLEOTIDE SEQUENCE [LARGE SCALE GENOMIC DNA]</scope>
    <source>
        <strain evidence="2">JCM 3106</strain>
    </source>
</reference>
<comment type="caution">
    <text evidence="1">The sequence shown here is derived from an EMBL/GenBank/DDBJ whole genome shotgun (WGS) entry which is preliminary data.</text>
</comment>